<organism evidence="1">
    <name type="scientific">Schistocephalus solidus</name>
    <name type="common">Tapeworm</name>
    <dbReference type="NCBI Taxonomy" id="70667"/>
    <lineage>
        <taxon>Eukaryota</taxon>
        <taxon>Metazoa</taxon>
        <taxon>Spiralia</taxon>
        <taxon>Lophotrochozoa</taxon>
        <taxon>Platyhelminthes</taxon>
        <taxon>Cestoda</taxon>
        <taxon>Eucestoda</taxon>
        <taxon>Diphyllobothriidea</taxon>
        <taxon>Diphyllobothriidae</taxon>
        <taxon>Schistocephalus</taxon>
    </lineage>
</organism>
<dbReference type="AlphaFoldDB" id="A0A0X3PS62"/>
<gene>
    <name evidence="1" type="ORF">TR165213</name>
</gene>
<sequence>MCTHLASSPPLNIKVLAPHYELSAIVRKLGNPDSSGFLCATSSVVGGDCFLRIFACILFESAVSYTRADRALDSSAVCSSVIKCSRVVKSFSTAVSSAGSVSIDLTAHQFSRSKHVDSELR</sequence>
<protein>
    <submittedName>
        <fullName evidence="1">Uncharacterized protein</fullName>
    </submittedName>
</protein>
<proteinExistence type="predicted"/>
<dbReference type="EMBL" id="GEEE01008430">
    <property type="protein sequence ID" value="JAP54795.1"/>
    <property type="molecule type" value="Transcribed_RNA"/>
</dbReference>
<name>A0A0X3PS62_SCHSO</name>
<evidence type="ECO:0000313" key="1">
    <source>
        <dbReference type="EMBL" id="JAP54795.1"/>
    </source>
</evidence>
<accession>A0A0X3PS62</accession>
<reference evidence="1" key="1">
    <citation type="submission" date="2016-01" db="EMBL/GenBank/DDBJ databases">
        <title>Reference transcriptome for the parasite Schistocephalus solidus: insights into the molecular evolution of parasitism.</title>
        <authorList>
            <person name="Hebert F.O."/>
            <person name="Grambauer S."/>
            <person name="Barber I."/>
            <person name="Landry C.R."/>
            <person name="Aubin-Horth N."/>
        </authorList>
    </citation>
    <scope>NUCLEOTIDE SEQUENCE</scope>
</reference>